<evidence type="ECO:0000256" key="1">
    <source>
        <dbReference type="ARBA" id="ARBA00008535"/>
    </source>
</evidence>
<evidence type="ECO:0000313" key="6">
    <source>
        <dbReference type="EMBL" id="PWA57768.1"/>
    </source>
</evidence>
<keyword evidence="4" id="KW-0175">Coiled coil</keyword>
<gene>
    <name evidence="6" type="ORF">CTI12_AA382210</name>
</gene>
<dbReference type="Gene3D" id="3.40.50.300">
    <property type="entry name" value="P-loop containing nucleotide triphosphate hydrolases"/>
    <property type="match status" value="1"/>
</dbReference>
<comment type="similarity">
    <text evidence="1">Belongs to the TRAFAC class TrmE-Era-EngA-EngB-Septin-like GTPase superfamily. AIG1/Toc34/Toc159-like paraseptin GTPase family. IAN subfamily.</text>
</comment>
<dbReference type="InterPro" id="IPR045058">
    <property type="entry name" value="GIMA/IAN/Toc"/>
</dbReference>
<dbReference type="InterPro" id="IPR027417">
    <property type="entry name" value="P-loop_NTPase"/>
</dbReference>
<keyword evidence="3" id="KW-0342">GTP-binding</keyword>
<dbReference type="OrthoDB" id="8954335at2759"/>
<keyword evidence="2" id="KW-0547">Nucleotide-binding</keyword>
<dbReference type="EMBL" id="PKPP01006071">
    <property type="protein sequence ID" value="PWA57768.1"/>
    <property type="molecule type" value="Genomic_DNA"/>
</dbReference>
<comment type="caution">
    <text evidence="6">The sequence shown here is derived from an EMBL/GenBank/DDBJ whole genome shotgun (WGS) entry which is preliminary data.</text>
</comment>
<keyword evidence="6" id="KW-0378">Hydrolase</keyword>
<dbReference type="Proteomes" id="UP000245207">
    <property type="component" value="Unassembled WGS sequence"/>
</dbReference>
<feature type="domain" description="AIG1-type G" evidence="5">
    <location>
        <begin position="13"/>
        <end position="228"/>
    </location>
</feature>
<sequence length="334" mass="37894">MEGSSLENNQEFTSPQTLVLIGRKGNGKSATGNSILGTQSTHTFRSERSSSGVTATCELIKTKLEDGQMLNVIDTPGLADSCSENDLIADEIISCKNKDRDGIHAFLLVFSVRSRFSKEEEAAINSLVMFFGEKVYDYLIVVFTGGDLLDKDNETLTNFLHDCPDKLKVMYTMETLSMCENRFVLFDNKTKDENKKSEQVKKLVSFINTVSLKNAGKPYTSEMFNELKEQREKLPILEASKWNTGQDISELPNEMHGEHLNQIIEMLVEPLKETTLSLEQQLDEERVARAKYEEDARAAKQKLDEETCCVILEIGKLQEESRKRTWLSRMCFIL</sequence>
<reference evidence="6 7" key="1">
    <citation type="journal article" date="2018" name="Mol. Plant">
        <title>The genome of Artemisia annua provides insight into the evolution of Asteraceae family and artemisinin biosynthesis.</title>
        <authorList>
            <person name="Shen Q."/>
            <person name="Zhang L."/>
            <person name="Liao Z."/>
            <person name="Wang S."/>
            <person name="Yan T."/>
            <person name="Shi P."/>
            <person name="Liu M."/>
            <person name="Fu X."/>
            <person name="Pan Q."/>
            <person name="Wang Y."/>
            <person name="Lv Z."/>
            <person name="Lu X."/>
            <person name="Zhang F."/>
            <person name="Jiang W."/>
            <person name="Ma Y."/>
            <person name="Chen M."/>
            <person name="Hao X."/>
            <person name="Li L."/>
            <person name="Tang Y."/>
            <person name="Lv G."/>
            <person name="Zhou Y."/>
            <person name="Sun X."/>
            <person name="Brodelius P.E."/>
            <person name="Rose J.K.C."/>
            <person name="Tang K."/>
        </authorList>
    </citation>
    <scope>NUCLEOTIDE SEQUENCE [LARGE SCALE GENOMIC DNA]</scope>
    <source>
        <strain evidence="7">cv. Huhao1</strain>
        <tissue evidence="6">Leaf</tissue>
    </source>
</reference>
<name>A0A2U1M951_ARTAN</name>
<dbReference type="SUPFAM" id="SSF52540">
    <property type="entry name" value="P-loop containing nucleoside triphosphate hydrolases"/>
    <property type="match status" value="1"/>
</dbReference>
<dbReference type="STRING" id="35608.A0A2U1M951"/>
<protein>
    <submittedName>
        <fullName evidence="6">P-loop containing nucleoside triphosphate hydrolase</fullName>
    </submittedName>
</protein>
<dbReference type="GO" id="GO:0005525">
    <property type="term" value="F:GTP binding"/>
    <property type="evidence" value="ECO:0007669"/>
    <property type="project" value="UniProtKB-KW"/>
</dbReference>
<dbReference type="InterPro" id="IPR006703">
    <property type="entry name" value="G_AIG1"/>
</dbReference>
<dbReference type="FunFam" id="3.40.50.300:FF:000840">
    <property type="entry name" value="Immune-associated nucleotide-binding protein 9"/>
    <property type="match status" value="1"/>
</dbReference>
<dbReference type="Pfam" id="PF04548">
    <property type="entry name" value="AIG1"/>
    <property type="match status" value="1"/>
</dbReference>
<evidence type="ECO:0000313" key="7">
    <source>
        <dbReference type="Proteomes" id="UP000245207"/>
    </source>
</evidence>
<accession>A0A2U1M951</accession>
<dbReference type="PROSITE" id="PS51720">
    <property type="entry name" value="G_AIG1"/>
    <property type="match status" value="1"/>
</dbReference>
<organism evidence="6 7">
    <name type="scientific">Artemisia annua</name>
    <name type="common">Sweet wormwood</name>
    <dbReference type="NCBI Taxonomy" id="35608"/>
    <lineage>
        <taxon>Eukaryota</taxon>
        <taxon>Viridiplantae</taxon>
        <taxon>Streptophyta</taxon>
        <taxon>Embryophyta</taxon>
        <taxon>Tracheophyta</taxon>
        <taxon>Spermatophyta</taxon>
        <taxon>Magnoliopsida</taxon>
        <taxon>eudicotyledons</taxon>
        <taxon>Gunneridae</taxon>
        <taxon>Pentapetalae</taxon>
        <taxon>asterids</taxon>
        <taxon>campanulids</taxon>
        <taxon>Asterales</taxon>
        <taxon>Asteraceae</taxon>
        <taxon>Asteroideae</taxon>
        <taxon>Anthemideae</taxon>
        <taxon>Artemisiinae</taxon>
        <taxon>Artemisia</taxon>
    </lineage>
</organism>
<dbReference type="GO" id="GO:0016787">
    <property type="term" value="F:hydrolase activity"/>
    <property type="evidence" value="ECO:0007669"/>
    <property type="project" value="UniProtKB-KW"/>
</dbReference>
<dbReference type="CDD" id="cd01852">
    <property type="entry name" value="AIG1"/>
    <property type="match status" value="1"/>
</dbReference>
<evidence type="ECO:0000256" key="3">
    <source>
        <dbReference type="ARBA" id="ARBA00023134"/>
    </source>
</evidence>
<evidence type="ECO:0000256" key="4">
    <source>
        <dbReference type="SAM" id="Coils"/>
    </source>
</evidence>
<keyword evidence="7" id="KW-1185">Reference proteome</keyword>
<dbReference type="AlphaFoldDB" id="A0A2U1M951"/>
<dbReference type="PANTHER" id="PTHR10903:SF184">
    <property type="entry name" value="GTP-BINDING PROTEIN A"/>
    <property type="match status" value="1"/>
</dbReference>
<feature type="coiled-coil region" evidence="4">
    <location>
        <begin position="275"/>
        <end position="302"/>
    </location>
</feature>
<evidence type="ECO:0000259" key="5">
    <source>
        <dbReference type="PROSITE" id="PS51720"/>
    </source>
</evidence>
<evidence type="ECO:0000256" key="2">
    <source>
        <dbReference type="ARBA" id="ARBA00022741"/>
    </source>
</evidence>
<dbReference type="PANTHER" id="PTHR10903">
    <property type="entry name" value="GTPASE, IMAP FAMILY MEMBER-RELATED"/>
    <property type="match status" value="1"/>
</dbReference>
<proteinExistence type="inferred from homology"/>